<dbReference type="GO" id="GO:0000139">
    <property type="term" value="C:Golgi membrane"/>
    <property type="evidence" value="ECO:0007669"/>
    <property type="project" value="UniProtKB-SubCell"/>
</dbReference>
<comment type="subcellular location">
    <subcellularLocation>
        <location evidence="1">Golgi apparatus membrane</location>
        <topology evidence="1">Single-pass type II membrane protein</topology>
    </subcellularLocation>
    <subcellularLocation>
        <location evidence="7">Golgi apparatus</location>
        <location evidence="7">Golgi stack membrane</location>
        <topology evidence="7">Single-pass type II membrane protein</topology>
    </subcellularLocation>
</comment>
<dbReference type="PANTHER" id="PTHR48438:SF1">
    <property type="entry name" value="ALPHA-(1,3)-FUCOSYLTRANSFERASE C-RELATED"/>
    <property type="match status" value="1"/>
</dbReference>
<keyword evidence="4 7" id="KW-0328">Glycosyltransferase</keyword>
<dbReference type="InterPro" id="IPR038577">
    <property type="entry name" value="GT10-like_C_sf"/>
</dbReference>
<keyword evidence="11" id="KW-1185">Reference proteome</keyword>
<reference evidence="10 11" key="1">
    <citation type="journal article" date="2021" name="Elife">
        <title>Chloroplast acquisition without the gene transfer in kleptoplastic sea slugs, Plakobranchus ocellatus.</title>
        <authorList>
            <person name="Maeda T."/>
            <person name="Takahashi S."/>
            <person name="Yoshida T."/>
            <person name="Shimamura S."/>
            <person name="Takaki Y."/>
            <person name="Nagai Y."/>
            <person name="Toyoda A."/>
            <person name="Suzuki Y."/>
            <person name="Arimoto A."/>
            <person name="Ishii H."/>
            <person name="Satoh N."/>
            <person name="Nishiyama T."/>
            <person name="Hasebe M."/>
            <person name="Maruyama T."/>
            <person name="Minagawa J."/>
            <person name="Obokata J."/>
            <person name="Shigenobu S."/>
        </authorList>
    </citation>
    <scope>NUCLEOTIDE SEQUENCE [LARGE SCALE GENOMIC DNA]</scope>
</reference>
<keyword evidence="7" id="KW-0472">Membrane</keyword>
<comment type="similarity">
    <text evidence="3 7">Belongs to the glycosyltransferase 10 family.</text>
</comment>
<accession>A0AAV4G4W7</accession>
<evidence type="ECO:0000256" key="5">
    <source>
        <dbReference type="ARBA" id="ARBA00022679"/>
    </source>
</evidence>
<evidence type="ECO:0000259" key="9">
    <source>
        <dbReference type="Pfam" id="PF00852"/>
    </source>
</evidence>
<dbReference type="EC" id="2.4.1.-" evidence="7"/>
<evidence type="ECO:0000256" key="7">
    <source>
        <dbReference type="RuleBase" id="RU003832"/>
    </source>
</evidence>
<organism evidence="10 11">
    <name type="scientific">Elysia marginata</name>
    <dbReference type="NCBI Taxonomy" id="1093978"/>
    <lineage>
        <taxon>Eukaryota</taxon>
        <taxon>Metazoa</taxon>
        <taxon>Spiralia</taxon>
        <taxon>Lophotrochozoa</taxon>
        <taxon>Mollusca</taxon>
        <taxon>Gastropoda</taxon>
        <taxon>Heterobranchia</taxon>
        <taxon>Euthyneura</taxon>
        <taxon>Panpulmonata</taxon>
        <taxon>Sacoglossa</taxon>
        <taxon>Placobranchoidea</taxon>
        <taxon>Plakobranchidae</taxon>
        <taxon>Elysia</taxon>
    </lineage>
</organism>
<dbReference type="GO" id="GO:0008417">
    <property type="term" value="F:fucosyltransferase activity"/>
    <property type="evidence" value="ECO:0007669"/>
    <property type="project" value="InterPro"/>
</dbReference>
<comment type="caution">
    <text evidence="10">The sequence shown here is derived from an EMBL/GenBank/DDBJ whole genome shotgun (WGS) entry which is preliminary data.</text>
</comment>
<dbReference type="AlphaFoldDB" id="A0AAV4G4W7"/>
<protein>
    <recommendedName>
        <fullName evidence="7">Fucosyltransferase</fullName>
        <ecNumber evidence="7">2.4.1.-</ecNumber>
    </recommendedName>
</protein>
<keyword evidence="7" id="KW-0812">Transmembrane</keyword>
<keyword evidence="5 7" id="KW-0808">Transferase</keyword>
<evidence type="ECO:0000256" key="2">
    <source>
        <dbReference type="ARBA" id="ARBA00004922"/>
    </source>
</evidence>
<name>A0AAV4G4W7_9GAST</name>
<evidence type="ECO:0000313" key="10">
    <source>
        <dbReference type="EMBL" id="GFR80013.1"/>
    </source>
</evidence>
<proteinExistence type="inferred from homology"/>
<dbReference type="Pfam" id="PF00852">
    <property type="entry name" value="Glyco_transf_10"/>
    <property type="match status" value="1"/>
</dbReference>
<evidence type="ECO:0000256" key="8">
    <source>
        <dbReference type="SAM" id="MobiDB-lite"/>
    </source>
</evidence>
<dbReference type="Proteomes" id="UP000762676">
    <property type="component" value="Unassembled WGS sequence"/>
</dbReference>
<dbReference type="InterPro" id="IPR001503">
    <property type="entry name" value="Glyco_trans_10"/>
</dbReference>
<evidence type="ECO:0000256" key="3">
    <source>
        <dbReference type="ARBA" id="ARBA00008919"/>
    </source>
</evidence>
<evidence type="ECO:0000256" key="6">
    <source>
        <dbReference type="ARBA" id="ARBA00023034"/>
    </source>
</evidence>
<gene>
    <name evidence="10" type="ORF">ElyMa_002303100</name>
</gene>
<dbReference type="GO" id="GO:0032580">
    <property type="term" value="C:Golgi cisterna membrane"/>
    <property type="evidence" value="ECO:0007669"/>
    <property type="project" value="UniProtKB-SubCell"/>
</dbReference>
<dbReference type="Gene3D" id="3.40.50.11660">
    <property type="entry name" value="Glycosyl transferase family 10, C-terminal domain"/>
    <property type="match status" value="1"/>
</dbReference>
<feature type="domain" description="Fucosyltransferase C-terminal" evidence="9">
    <location>
        <begin position="95"/>
        <end position="257"/>
    </location>
</feature>
<evidence type="ECO:0000256" key="4">
    <source>
        <dbReference type="ARBA" id="ARBA00022676"/>
    </source>
</evidence>
<feature type="compositionally biased region" description="Acidic residues" evidence="8">
    <location>
        <begin position="283"/>
        <end position="303"/>
    </location>
</feature>
<sequence length="303" mass="35582">MCRWEVNNSLADAVLFRAGAIRTWVIKPFPRKPGSRWIMYTNDPAIKNYGLDRDDVGSNFNATSTYQLHSDYPRLFGQLRRVKPPAKDYGRIFDGKTRQIAWFVSHCSTWSKRELYIERMRKIIPVDVFGACGNLTCGASHYRGNDTNVCLPMLSEHYKYYLAFENSFCKDYVSEKFFKLFQGVDVIPVVQGGFDYHRYMPSKTPEALAHYLLDLSHDKYRYVKMLKRKARWTYKAAEPMHCVVCEQLHRDHRVYHHTDMVAVFNGKPPECYGPRWLQRAEEKDGEEEEDEDDEVQEVEEGEE</sequence>
<dbReference type="PANTHER" id="PTHR48438">
    <property type="entry name" value="ALPHA-(1,3)-FUCOSYLTRANSFERASE C-RELATED"/>
    <property type="match status" value="1"/>
</dbReference>
<dbReference type="EMBL" id="BMAT01004771">
    <property type="protein sequence ID" value="GFR80013.1"/>
    <property type="molecule type" value="Genomic_DNA"/>
</dbReference>
<comment type="pathway">
    <text evidence="2">Protein modification; protein glycosylation.</text>
</comment>
<dbReference type="InterPro" id="IPR055270">
    <property type="entry name" value="Glyco_tran_10_C"/>
</dbReference>
<feature type="region of interest" description="Disordered" evidence="8">
    <location>
        <begin position="279"/>
        <end position="303"/>
    </location>
</feature>
<evidence type="ECO:0000313" key="11">
    <source>
        <dbReference type="Proteomes" id="UP000762676"/>
    </source>
</evidence>
<dbReference type="SUPFAM" id="SSF53756">
    <property type="entry name" value="UDP-Glycosyltransferase/glycogen phosphorylase"/>
    <property type="match status" value="1"/>
</dbReference>
<evidence type="ECO:0000256" key="1">
    <source>
        <dbReference type="ARBA" id="ARBA00004323"/>
    </source>
</evidence>
<keyword evidence="6 7" id="KW-0333">Golgi apparatus</keyword>